<feature type="non-terminal residue" evidence="1">
    <location>
        <position position="1"/>
    </location>
</feature>
<proteinExistence type="predicted"/>
<name>A0A3M7PLB9_BRAPC</name>
<comment type="caution">
    <text evidence="1">The sequence shown here is derived from an EMBL/GenBank/DDBJ whole genome shotgun (WGS) entry which is preliminary data.</text>
</comment>
<sequence length="69" mass="8391">LKNNKSPKFIMFNADNFVNSKQVAYNEGFFHSYELWALTFIFQTFHERFKRVKNVFDIDEKVNSKNLFF</sequence>
<reference evidence="1 2" key="1">
    <citation type="journal article" date="2018" name="Sci. Rep.">
        <title>Genomic signatures of local adaptation to the degree of environmental predictability in rotifers.</title>
        <authorList>
            <person name="Franch-Gras L."/>
            <person name="Hahn C."/>
            <person name="Garcia-Roger E.M."/>
            <person name="Carmona M.J."/>
            <person name="Serra M."/>
            <person name="Gomez A."/>
        </authorList>
    </citation>
    <scope>NUCLEOTIDE SEQUENCE [LARGE SCALE GENOMIC DNA]</scope>
    <source>
        <strain evidence="1">HYR1</strain>
    </source>
</reference>
<evidence type="ECO:0000313" key="2">
    <source>
        <dbReference type="Proteomes" id="UP000276133"/>
    </source>
</evidence>
<evidence type="ECO:0000313" key="1">
    <source>
        <dbReference type="EMBL" id="RMZ99544.1"/>
    </source>
</evidence>
<protein>
    <submittedName>
        <fullName evidence="1">Uncharacterized protein</fullName>
    </submittedName>
</protein>
<keyword evidence="2" id="KW-1185">Reference proteome</keyword>
<dbReference type="Proteomes" id="UP000276133">
    <property type="component" value="Unassembled WGS sequence"/>
</dbReference>
<accession>A0A3M7PLB9</accession>
<gene>
    <name evidence="1" type="ORF">BpHYR1_010191</name>
</gene>
<dbReference type="EMBL" id="REGN01010177">
    <property type="protein sequence ID" value="RMZ99544.1"/>
    <property type="molecule type" value="Genomic_DNA"/>
</dbReference>
<dbReference type="AlphaFoldDB" id="A0A3M7PLB9"/>
<organism evidence="1 2">
    <name type="scientific">Brachionus plicatilis</name>
    <name type="common">Marine rotifer</name>
    <name type="synonym">Brachionus muelleri</name>
    <dbReference type="NCBI Taxonomy" id="10195"/>
    <lineage>
        <taxon>Eukaryota</taxon>
        <taxon>Metazoa</taxon>
        <taxon>Spiralia</taxon>
        <taxon>Gnathifera</taxon>
        <taxon>Rotifera</taxon>
        <taxon>Eurotatoria</taxon>
        <taxon>Monogononta</taxon>
        <taxon>Pseudotrocha</taxon>
        <taxon>Ploima</taxon>
        <taxon>Brachionidae</taxon>
        <taxon>Brachionus</taxon>
    </lineage>
</organism>